<sequence length="222" mass="25200">MRPHEVLWFEDVSPFNEPVFSFPFVGRLSMRQLAILGIGFMISYALFQSTGEVLSIIPALATAFFALKKQHVLPTESLLFSVLMFYIRGGSMALETKKSWKKVPRTHKEKKKLVDSTVLKIPKPFMPKITDKEFKARKLFVSDFTKPYRMKIRLEKTTGQAISNEMCKVKFDGNIVSTLSTDANGELEVIIIPGSAGEKKLQVFSKDSTDPIFEDILEIELQ</sequence>
<evidence type="ECO:0000313" key="2">
    <source>
        <dbReference type="Proteomes" id="UP000655759"/>
    </source>
</evidence>
<reference evidence="1" key="1">
    <citation type="submission" date="2021-02" db="EMBL/GenBank/DDBJ databases">
        <authorList>
            <person name="Han P."/>
        </authorList>
    </citation>
    <scope>NUCLEOTIDE SEQUENCE</scope>
    <source>
        <strain evidence="1">Candidatus Nitrosotenuis uzonensis 5A</strain>
    </source>
</reference>
<accession>A0A812EW13</accession>
<comment type="caution">
    <text evidence="1">The sequence shown here is derived from an EMBL/GenBank/DDBJ whole genome shotgun (WGS) entry which is preliminary data.</text>
</comment>
<organism evidence="1 2">
    <name type="scientific">Candidatus Nitrosotenuis uzonensis</name>
    <dbReference type="NCBI Taxonomy" id="1407055"/>
    <lineage>
        <taxon>Archaea</taxon>
        <taxon>Nitrososphaerota</taxon>
        <taxon>Candidatus Nitrosotenuis</taxon>
    </lineage>
</organism>
<dbReference type="AlphaFoldDB" id="A0A812EW13"/>
<name>A0A812EW13_9ARCH</name>
<protein>
    <submittedName>
        <fullName evidence="1">Uncharacterized protein</fullName>
    </submittedName>
</protein>
<gene>
    <name evidence="1" type="ORF">NUZ5A_20049</name>
</gene>
<dbReference type="EMBL" id="CAJNAQ010000002">
    <property type="protein sequence ID" value="CAE6485743.1"/>
    <property type="molecule type" value="Genomic_DNA"/>
</dbReference>
<dbReference type="Proteomes" id="UP000655759">
    <property type="component" value="Unassembled WGS sequence"/>
</dbReference>
<dbReference type="RefSeq" id="WP_205097594.1">
    <property type="nucleotide sequence ID" value="NZ_CAJNAQ010000002.1"/>
</dbReference>
<evidence type="ECO:0000313" key="1">
    <source>
        <dbReference type="EMBL" id="CAE6485743.1"/>
    </source>
</evidence>
<proteinExistence type="predicted"/>